<dbReference type="Gene3D" id="3.40.50.12780">
    <property type="entry name" value="N-terminal domain of ligase-like"/>
    <property type="match status" value="1"/>
</dbReference>
<dbReference type="GO" id="GO:0004467">
    <property type="term" value="F:long-chain fatty acid-CoA ligase activity"/>
    <property type="evidence" value="ECO:0007669"/>
    <property type="project" value="TreeGrafter"/>
</dbReference>
<keyword evidence="1" id="KW-0547">Nucleotide-binding</keyword>
<sequence>MAKLENLVELLDRSLKQHGPQPIFGTKTEGRWDWITYAEFGQLVARFRGGLASLGVQRGDRVALISNNRVEWAVSAYACFSMGVAVVPMYEAQLPSEWAFIINDCEAVAAIVATPQIYGKCKDLPEKAPSLKHLVCLFEPAGPADGVPGARTTSYRELLAAGEEGPAPAIQPTSKDTACLIYTSGTTGNPKGVILSHGNIASNVCAVVDLIPFGGGDRSLSFLPWAHSFGHTGELHVMITVGASMALSESVDKIVANLAEVHPTVLMSVPRIFNRIYEGVQKQMTEKPAVIQGLFRAGLRAATKQNKGEPLHLVERLTLAVADRVIFSKIRAKFGGKLKYAISGGAALSYQVAEFVDALGITIYEGYGLTETSPVATVNYPGARRLGSVGKAIPGVRVVIDKSETHDPKQGEIVIYGPNVMMGYYKRDEENKAVFTEDGGFRTGDLGYLDDDGYLYVTGRIKEQYKLENGKYVAPAPLEEKIKLSPLINSAMIYGDNRPFNVALIVPEMAALTEWARGQGLTFEAPDAMLKHPRVVAHVQEEVDRYAADFKSFERIKKIALAAEDFTADNGMLTPTLKLKRRVALEKHGPALEALFSGASKAEPREAAPAG</sequence>
<comment type="caution">
    <text evidence="4">The sequence shown here is derived from an EMBL/GenBank/DDBJ whole genome shotgun (WGS) entry which is preliminary data.</text>
</comment>
<name>A0A150TGH9_SORCE</name>
<evidence type="ECO:0000259" key="3">
    <source>
        <dbReference type="Pfam" id="PF00501"/>
    </source>
</evidence>
<proteinExistence type="predicted"/>
<feature type="domain" description="AMP-dependent synthetase/ligase" evidence="3">
    <location>
        <begin position="16"/>
        <end position="425"/>
    </location>
</feature>
<dbReference type="GO" id="GO:0016020">
    <property type="term" value="C:membrane"/>
    <property type="evidence" value="ECO:0007669"/>
    <property type="project" value="TreeGrafter"/>
</dbReference>
<gene>
    <name evidence="4" type="ORF">BE21_04245</name>
</gene>
<dbReference type="Pfam" id="PF00501">
    <property type="entry name" value="AMP-binding"/>
    <property type="match status" value="1"/>
</dbReference>
<evidence type="ECO:0000313" key="4">
    <source>
        <dbReference type="EMBL" id="KYG03805.1"/>
    </source>
</evidence>
<dbReference type="SUPFAM" id="SSF56801">
    <property type="entry name" value="Acetyl-CoA synthetase-like"/>
    <property type="match status" value="1"/>
</dbReference>
<dbReference type="EMBL" id="JEME01002578">
    <property type="protein sequence ID" value="KYG03805.1"/>
    <property type="molecule type" value="Genomic_DNA"/>
</dbReference>
<keyword evidence="4" id="KW-0436">Ligase</keyword>
<dbReference type="AlphaFoldDB" id="A0A150TGH9"/>
<dbReference type="Proteomes" id="UP000075502">
    <property type="component" value="Unassembled WGS sequence"/>
</dbReference>
<dbReference type="CDD" id="cd05907">
    <property type="entry name" value="VL_LC_FACS_like"/>
    <property type="match status" value="1"/>
</dbReference>
<dbReference type="GO" id="GO:0005524">
    <property type="term" value="F:ATP binding"/>
    <property type="evidence" value="ECO:0007669"/>
    <property type="project" value="UniProtKB-KW"/>
</dbReference>
<evidence type="ECO:0000256" key="1">
    <source>
        <dbReference type="ARBA" id="ARBA00022741"/>
    </source>
</evidence>
<dbReference type="Pfam" id="PF23562">
    <property type="entry name" value="AMP-binding_C_3"/>
    <property type="match status" value="1"/>
</dbReference>
<protein>
    <submittedName>
        <fullName evidence="4">Long-chain fatty acid--CoA ligase</fullName>
    </submittedName>
</protein>
<dbReference type="InterPro" id="IPR000873">
    <property type="entry name" value="AMP-dep_synth/lig_dom"/>
</dbReference>
<reference evidence="4 5" key="1">
    <citation type="submission" date="2014-02" db="EMBL/GenBank/DDBJ databases">
        <title>The small core and large imbalanced accessory genome model reveals a collaborative survival strategy of Sorangium cellulosum strains in nature.</title>
        <authorList>
            <person name="Han K."/>
            <person name="Peng R."/>
            <person name="Blom J."/>
            <person name="Li Y.-Z."/>
        </authorList>
    </citation>
    <scope>NUCLEOTIDE SEQUENCE [LARGE SCALE GENOMIC DNA]</scope>
    <source>
        <strain evidence="4 5">So0007-03</strain>
    </source>
</reference>
<keyword evidence="2" id="KW-0067">ATP-binding</keyword>
<dbReference type="InterPro" id="IPR020845">
    <property type="entry name" value="AMP-binding_CS"/>
</dbReference>
<dbReference type="PANTHER" id="PTHR43272:SF33">
    <property type="entry name" value="AMP-BINDING DOMAIN-CONTAINING PROTEIN-RELATED"/>
    <property type="match status" value="1"/>
</dbReference>
<organism evidence="4 5">
    <name type="scientific">Sorangium cellulosum</name>
    <name type="common">Polyangium cellulosum</name>
    <dbReference type="NCBI Taxonomy" id="56"/>
    <lineage>
        <taxon>Bacteria</taxon>
        <taxon>Pseudomonadati</taxon>
        <taxon>Myxococcota</taxon>
        <taxon>Polyangia</taxon>
        <taxon>Polyangiales</taxon>
        <taxon>Polyangiaceae</taxon>
        <taxon>Sorangium</taxon>
    </lineage>
</organism>
<evidence type="ECO:0000256" key="2">
    <source>
        <dbReference type="ARBA" id="ARBA00022840"/>
    </source>
</evidence>
<dbReference type="PANTHER" id="PTHR43272">
    <property type="entry name" value="LONG-CHAIN-FATTY-ACID--COA LIGASE"/>
    <property type="match status" value="1"/>
</dbReference>
<dbReference type="InterPro" id="IPR042099">
    <property type="entry name" value="ANL_N_sf"/>
</dbReference>
<accession>A0A150TGH9</accession>
<dbReference type="PROSITE" id="PS00455">
    <property type="entry name" value="AMP_BINDING"/>
    <property type="match status" value="1"/>
</dbReference>
<evidence type="ECO:0000313" key="5">
    <source>
        <dbReference type="Proteomes" id="UP000075502"/>
    </source>
</evidence>